<evidence type="ECO:0000256" key="1">
    <source>
        <dbReference type="SAM" id="MobiDB-lite"/>
    </source>
</evidence>
<reference evidence="4" key="2">
    <citation type="submission" date="2015-01" db="EMBL/GenBank/DDBJ databases">
        <title>Evolutionary Origins and Diversification of the Mycorrhizal Mutualists.</title>
        <authorList>
            <consortium name="DOE Joint Genome Institute"/>
            <consortium name="Mycorrhizal Genomics Consortium"/>
            <person name="Kohler A."/>
            <person name="Kuo A."/>
            <person name="Nagy L.G."/>
            <person name="Floudas D."/>
            <person name="Copeland A."/>
            <person name="Barry K.W."/>
            <person name="Cichocki N."/>
            <person name="Veneault-Fourrey C."/>
            <person name="LaButti K."/>
            <person name="Lindquist E.A."/>
            <person name="Lipzen A."/>
            <person name="Lundell T."/>
            <person name="Morin E."/>
            <person name="Murat C."/>
            <person name="Riley R."/>
            <person name="Ohm R."/>
            <person name="Sun H."/>
            <person name="Tunlid A."/>
            <person name="Henrissat B."/>
            <person name="Grigoriev I.V."/>
            <person name="Hibbett D.S."/>
            <person name="Martin F."/>
        </authorList>
    </citation>
    <scope>NUCLEOTIDE SEQUENCE [LARGE SCALE GENOMIC DNA]</scope>
    <source>
        <strain evidence="4">Marx 270</strain>
    </source>
</reference>
<evidence type="ECO:0000259" key="2">
    <source>
        <dbReference type="Pfam" id="PF16297"/>
    </source>
</evidence>
<feature type="region of interest" description="Disordered" evidence="1">
    <location>
        <begin position="1"/>
        <end position="33"/>
    </location>
</feature>
<dbReference type="Proteomes" id="UP000054217">
    <property type="component" value="Unassembled WGS sequence"/>
</dbReference>
<sequence length="248" mass="27307">MLPVCDDPDPDPNDPDGDPNSGGSGDGDIPEDLAELPEDPLVALARAVHALAQSSLCTGDSASKTKVHEPNTFDGSNHKKLHKFLIQCELNFQDHPCTFCSDWVKVTFTQSYLKGMALAWFKPDLPNPDNYDCPLWMDNSHEFLQELTANFGPHDAIADAVQRLENLTMKDSSQITKYVHGVQSLGFTDHIKDEIAHIGKPSTLTHLCKPAQTIDACYWECKAEISCTTKSTTNKSQSSTVSQSVESW</sequence>
<feature type="compositionally biased region" description="Acidic residues" evidence="1">
    <location>
        <begin position="1"/>
        <end position="17"/>
    </location>
</feature>
<organism evidence="3 4">
    <name type="scientific">Pisolithus tinctorius Marx 270</name>
    <dbReference type="NCBI Taxonomy" id="870435"/>
    <lineage>
        <taxon>Eukaryota</taxon>
        <taxon>Fungi</taxon>
        <taxon>Dikarya</taxon>
        <taxon>Basidiomycota</taxon>
        <taxon>Agaricomycotina</taxon>
        <taxon>Agaricomycetes</taxon>
        <taxon>Agaricomycetidae</taxon>
        <taxon>Boletales</taxon>
        <taxon>Sclerodermatineae</taxon>
        <taxon>Pisolithaceae</taxon>
        <taxon>Pisolithus</taxon>
    </lineage>
</organism>
<evidence type="ECO:0000313" key="4">
    <source>
        <dbReference type="Proteomes" id="UP000054217"/>
    </source>
</evidence>
<name>A0A0C3IF02_PISTI</name>
<accession>A0A0C3IF02</accession>
<proteinExistence type="predicted"/>
<dbReference type="InParanoid" id="A0A0C3IF02"/>
<reference evidence="3 4" key="1">
    <citation type="submission" date="2014-04" db="EMBL/GenBank/DDBJ databases">
        <authorList>
            <consortium name="DOE Joint Genome Institute"/>
            <person name="Kuo A."/>
            <person name="Kohler A."/>
            <person name="Costa M.D."/>
            <person name="Nagy L.G."/>
            <person name="Floudas D."/>
            <person name="Copeland A."/>
            <person name="Barry K.W."/>
            <person name="Cichocki N."/>
            <person name="Veneault-Fourrey C."/>
            <person name="LaButti K."/>
            <person name="Lindquist E.A."/>
            <person name="Lipzen A."/>
            <person name="Lundell T."/>
            <person name="Morin E."/>
            <person name="Murat C."/>
            <person name="Sun H."/>
            <person name="Tunlid A."/>
            <person name="Henrissat B."/>
            <person name="Grigoriev I.V."/>
            <person name="Hibbett D.S."/>
            <person name="Martin F."/>
            <person name="Nordberg H.P."/>
            <person name="Cantor M.N."/>
            <person name="Hua S.X."/>
        </authorList>
    </citation>
    <scope>NUCLEOTIDE SEQUENCE [LARGE SCALE GENOMIC DNA]</scope>
    <source>
        <strain evidence="3 4">Marx 270</strain>
    </source>
</reference>
<dbReference type="Pfam" id="PF16297">
    <property type="entry name" value="DUF4939"/>
    <property type="match status" value="1"/>
</dbReference>
<feature type="domain" description="DUF4939" evidence="2">
    <location>
        <begin position="64"/>
        <end position="155"/>
    </location>
</feature>
<protein>
    <recommendedName>
        <fullName evidence="2">DUF4939 domain-containing protein</fullName>
    </recommendedName>
</protein>
<dbReference type="HOGENOM" id="CLU_033743_2_0_1"/>
<gene>
    <name evidence="3" type="ORF">M404DRAFT_33993</name>
</gene>
<dbReference type="OrthoDB" id="2691415at2759"/>
<keyword evidence="4" id="KW-1185">Reference proteome</keyword>
<dbReference type="InterPro" id="IPR032549">
    <property type="entry name" value="DUF4939"/>
</dbReference>
<evidence type="ECO:0000313" key="3">
    <source>
        <dbReference type="EMBL" id="KIN95627.1"/>
    </source>
</evidence>
<dbReference type="EMBL" id="KN832063">
    <property type="protein sequence ID" value="KIN95627.1"/>
    <property type="molecule type" value="Genomic_DNA"/>
</dbReference>
<dbReference type="AlphaFoldDB" id="A0A0C3IF02"/>